<accession>A0A062UIN3</accession>
<dbReference type="Proteomes" id="UP000027190">
    <property type="component" value="Unassembled WGS sequence"/>
</dbReference>
<dbReference type="PATRIC" id="fig|1280947.3.peg.2829"/>
<evidence type="ECO:0000256" key="1">
    <source>
        <dbReference type="SAM" id="Phobius"/>
    </source>
</evidence>
<dbReference type="AlphaFoldDB" id="A0A062UIN3"/>
<keyword evidence="3" id="KW-1185">Reference proteome</keyword>
<keyword evidence="1" id="KW-0472">Membrane</keyword>
<dbReference type="RefSeq" id="WP_034742045.1">
    <property type="nucleotide sequence ID" value="NZ_AWFG01000052.1"/>
</dbReference>
<dbReference type="SUPFAM" id="SSF52540">
    <property type="entry name" value="P-loop containing nucleoside triphosphate hydrolases"/>
    <property type="match status" value="1"/>
</dbReference>
<dbReference type="STRING" id="1280947.HY30_07025"/>
<name>A0A062UIN3_9PROT</name>
<comment type="caution">
    <text evidence="2">The sequence shown here is derived from an EMBL/GenBank/DDBJ whole genome shotgun (WGS) entry which is preliminary data.</text>
</comment>
<dbReference type="eggNOG" id="COG0457">
    <property type="taxonomic scope" value="Bacteria"/>
</dbReference>
<reference evidence="2 3" key="1">
    <citation type="journal article" date="2014" name="Antonie Van Leeuwenhoek">
        <title>Hyphomonas beringensis sp. nov. and Hyphomonas chukchiensis sp. nov., isolated from surface seawater of the Bering Sea and Chukchi Sea.</title>
        <authorList>
            <person name="Li C."/>
            <person name="Lai Q."/>
            <person name="Li G."/>
            <person name="Dong C."/>
            <person name="Wang J."/>
            <person name="Liao Y."/>
            <person name="Shao Z."/>
        </authorList>
    </citation>
    <scope>NUCLEOTIDE SEQUENCE [LARGE SCALE GENOMIC DNA]</scope>
    <source>
        <strain evidence="2 3">BH-BN04-4</strain>
    </source>
</reference>
<protein>
    <recommendedName>
        <fullName evidence="4">Sulfotransferase family protein</fullName>
    </recommendedName>
</protein>
<feature type="transmembrane region" description="Helical" evidence="1">
    <location>
        <begin position="215"/>
        <end position="235"/>
    </location>
</feature>
<dbReference type="Gene3D" id="3.40.50.300">
    <property type="entry name" value="P-loop containing nucleotide triphosphate hydrolases"/>
    <property type="match status" value="1"/>
</dbReference>
<dbReference type="Pfam" id="PF17784">
    <property type="entry name" value="Sulfotransfer_4"/>
    <property type="match status" value="1"/>
</dbReference>
<evidence type="ECO:0000313" key="3">
    <source>
        <dbReference type="Proteomes" id="UP000027190"/>
    </source>
</evidence>
<proteinExistence type="predicted"/>
<dbReference type="InterPro" id="IPR027417">
    <property type="entry name" value="P-loop_NTPase"/>
</dbReference>
<dbReference type="InterPro" id="IPR040632">
    <property type="entry name" value="Sulfotransfer_4"/>
</dbReference>
<dbReference type="PANTHER" id="PTHR36978">
    <property type="entry name" value="P-LOOP CONTAINING NUCLEOTIDE TRIPHOSPHATE HYDROLASE"/>
    <property type="match status" value="1"/>
</dbReference>
<organism evidence="2 3">
    <name type="scientific">Hyphomonas chukchiensis</name>
    <dbReference type="NCBI Taxonomy" id="1280947"/>
    <lineage>
        <taxon>Bacteria</taxon>
        <taxon>Pseudomonadati</taxon>
        <taxon>Pseudomonadota</taxon>
        <taxon>Alphaproteobacteria</taxon>
        <taxon>Hyphomonadales</taxon>
        <taxon>Hyphomonadaceae</taxon>
        <taxon>Hyphomonas</taxon>
    </lineage>
</organism>
<evidence type="ECO:0008006" key="4">
    <source>
        <dbReference type="Google" id="ProtNLM"/>
    </source>
</evidence>
<dbReference type="EMBL" id="AWFG01000052">
    <property type="protein sequence ID" value="KCZ56000.1"/>
    <property type="molecule type" value="Genomic_DNA"/>
</dbReference>
<keyword evidence="1" id="KW-0812">Transmembrane</keyword>
<dbReference type="PANTHER" id="PTHR36978:SF4">
    <property type="entry name" value="P-LOOP CONTAINING NUCLEOSIDE TRIPHOSPHATE HYDROLASE PROTEIN"/>
    <property type="match status" value="1"/>
</dbReference>
<sequence>MALKVIGAGFGRTGTLSMKAALERLGYTKCHHMVEVLGNGAQINHWDRIAEGTTPDWDAVFQGFEASVDFPSSAYWRELAAHYPDAKVILTTRSFDSWYKSASETIYAVSIAMPAWIKLVPRGKKIDGIVGRNVWQRVFHGKFEDKEYTRQIFDQHEADVKAAFPPERLLVFEPKQGWGPLCAFLGKDVPEEAFPHVNDTAEFHKNIAMLKRMQTVPYFAGTFVILAAALAFYAFH</sequence>
<evidence type="ECO:0000313" key="2">
    <source>
        <dbReference type="EMBL" id="KCZ56000.1"/>
    </source>
</evidence>
<dbReference type="OrthoDB" id="9806624at2"/>
<gene>
    <name evidence="2" type="ORF">HY30_07025</name>
</gene>
<keyword evidence="1" id="KW-1133">Transmembrane helix</keyword>